<feature type="region of interest" description="Disordered" evidence="1">
    <location>
        <begin position="194"/>
        <end position="269"/>
    </location>
</feature>
<feature type="region of interest" description="Disordered" evidence="1">
    <location>
        <begin position="154"/>
        <end position="179"/>
    </location>
</feature>
<feature type="compositionally biased region" description="Basic and acidic residues" evidence="1">
    <location>
        <begin position="201"/>
        <end position="225"/>
    </location>
</feature>
<dbReference type="KEGG" id="opa:HPODL_01180"/>
<reference evidence="2 3" key="1">
    <citation type="journal article" date="2013" name="BMC Genomics">
        <title>Genome sequence and analysis of methylotrophic yeast Hansenula polymorpha DL1.</title>
        <authorList>
            <person name="Ravin N.V."/>
            <person name="Eldarov M.A."/>
            <person name="Kadnikov V.V."/>
            <person name="Beletsky A.V."/>
            <person name="Schneider J."/>
            <person name="Mardanova E.S."/>
            <person name="Smekalova E.M."/>
            <person name="Zvereva M.I."/>
            <person name="Dontsova O.A."/>
            <person name="Mardanov A.V."/>
            <person name="Skryabin K.G."/>
        </authorList>
    </citation>
    <scope>NUCLEOTIDE SEQUENCE [LARGE SCALE GENOMIC DNA]</scope>
    <source>
        <strain evidence="3">ATCC 26012 / BCRC 20466 / JCM 22074 / NRRL Y-7560 / DL-1</strain>
    </source>
</reference>
<gene>
    <name evidence="2" type="ORF">HPODL_01180</name>
</gene>
<dbReference type="HOGENOM" id="CLU_1034768_0_0_1"/>
<evidence type="ECO:0000313" key="3">
    <source>
        <dbReference type="Proteomes" id="UP000008673"/>
    </source>
</evidence>
<protein>
    <submittedName>
        <fullName evidence="2">Uncharacterized protein</fullName>
    </submittedName>
</protein>
<feature type="compositionally biased region" description="Basic residues" evidence="1">
    <location>
        <begin position="154"/>
        <end position="164"/>
    </location>
</feature>
<accession>W1Q9L1</accession>
<dbReference type="GeneID" id="25770644"/>
<dbReference type="AlphaFoldDB" id="W1Q9L1"/>
<evidence type="ECO:0000256" key="1">
    <source>
        <dbReference type="SAM" id="MobiDB-lite"/>
    </source>
</evidence>
<dbReference type="RefSeq" id="XP_013933154.1">
    <property type="nucleotide sequence ID" value="XM_014077679.1"/>
</dbReference>
<evidence type="ECO:0000313" key="2">
    <source>
        <dbReference type="EMBL" id="ESW97069.1"/>
    </source>
</evidence>
<dbReference type="Proteomes" id="UP000008673">
    <property type="component" value="Unassembled WGS sequence"/>
</dbReference>
<feature type="compositionally biased region" description="Low complexity" evidence="1">
    <location>
        <begin position="168"/>
        <end position="179"/>
    </location>
</feature>
<comment type="caution">
    <text evidence="2">The sequence shown here is derived from an EMBL/GenBank/DDBJ whole genome shotgun (WGS) entry which is preliminary data.</text>
</comment>
<sequence>MASGPYLWERLPKPDMANTTFYLLLDGPEDVFGLQADCPETPVTPQDPEVSEEQQRIQKIKEAIQHSHDSPVLKAKMAASRIHSKHLAEFDEDSSLDDVALQRITQLVNMDDDSDSDRLELNKLFPNAVRTIKLVEGDQDNIDRMLRLESSKHAKLTQKVRKRRQPSEESTSLASEASSDVILSKRGKRKFARYSFTQTESEQKESGDRKNGHADYKERESKDEDKGEETDLAEATNDLIDIDDDGASSASSSQYEPLSQSLEKKCISI</sequence>
<name>W1Q9L1_OGAPD</name>
<proteinExistence type="predicted"/>
<keyword evidence="3" id="KW-1185">Reference proteome</keyword>
<dbReference type="EMBL" id="AEOI02000009">
    <property type="protein sequence ID" value="ESW97069.1"/>
    <property type="molecule type" value="Genomic_DNA"/>
</dbReference>
<organism evidence="2 3">
    <name type="scientific">Ogataea parapolymorpha (strain ATCC 26012 / BCRC 20466 / JCM 22074 / NRRL Y-7560 / DL-1)</name>
    <name type="common">Yeast</name>
    <name type="synonym">Hansenula polymorpha</name>
    <dbReference type="NCBI Taxonomy" id="871575"/>
    <lineage>
        <taxon>Eukaryota</taxon>
        <taxon>Fungi</taxon>
        <taxon>Dikarya</taxon>
        <taxon>Ascomycota</taxon>
        <taxon>Saccharomycotina</taxon>
        <taxon>Pichiomycetes</taxon>
        <taxon>Pichiales</taxon>
        <taxon>Pichiaceae</taxon>
        <taxon>Ogataea</taxon>
    </lineage>
</organism>
<dbReference type="OrthoDB" id="3996553at2759"/>